<organism evidence="4 5">
    <name type="scientific">Nocardioides islandensis</name>
    <dbReference type="NCBI Taxonomy" id="433663"/>
    <lineage>
        <taxon>Bacteria</taxon>
        <taxon>Bacillati</taxon>
        <taxon>Actinomycetota</taxon>
        <taxon>Actinomycetes</taxon>
        <taxon>Propionibacteriales</taxon>
        <taxon>Nocardioidaceae</taxon>
        <taxon>Nocardioides</taxon>
    </lineage>
</organism>
<dbReference type="InterPro" id="IPR015797">
    <property type="entry name" value="NUDIX_hydrolase-like_dom_sf"/>
</dbReference>
<accession>A0A930VEH5</accession>
<dbReference type="GO" id="GO:0006753">
    <property type="term" value="P:nucleoside phosphate metabolic process"/>
    <property type="evidence" value="ECO:0007669"/>
    <property type="project" value="TreeGrafter"/>
</dbReference>
<comment type="cofactor">
    <cofactor evidence="1">
        <name>Mg(2+)</name>
        <dbReference type="ChEBI" id="CHEBI:18420"/>
    </cofactor>
</comment>
<dbReference type="PROSITE" id="PS51462">
    <property type="entry name" value="NUDIX"/>
    <property type="match status" value="1"/>
</dbReference>
<dbReference type="SUPFAM" id="SSF55811">
    <property type="entry name" value="Nudix"/>
    <property type="match status" value="1"/>
</dbReference>
<proteinExistence type="predicted"/>
<gene>
    <name evidence="4" type="ORF">ISU07_18245</name>
</gene>
<dbReference type="PANTHER" id="PTHR11839">
    <property type="entry name" value="UDP/ADP-SUGAR PYROPHOSPHATASE"/>
    <property type="match status" value="1"/>
</dbReference>
<dbReference type="PANTHER" id="PTHR11839:SF18">
    <property type="entry name" value="NUDIX HYDROLASE DOMAIN-CONTAINING PROTEIN"/>
    <property type="match status" value="1"/>
</dbReference>
<evidence type="ECO:0000313" key="5">
    <source>
        <dbReference type="Proteomes" id="UP000640489"/>
    </source>
</evidence>
<dbReference type="AlphaFoldDB" id="A0A930VEH5"/>
<dbReference type="InterPro" id="IPR000086">
    <property type="entry name" value="NUDIX_hydrolase_dom"/>
</dbReference>
<evidence type="ECO:0000259" key="3">
    <source>
        <dbReference type="PROSITE" id="PS51462"/>
    </source>
</evidence>
<keyword evidence="5" id="KW-1185">Reference proteome</keyword>
<dbReference type="Gene3D" id="3.90.79.10">
    <property type="entry name" value="Nucleoside Triphosphate Pyrophosphohydrolase"/>
    <property type="match status" value="1"/>
</dbReference>
<sequence length="195" mass="21849">MPDLPPDTSESWPVQGSTDLYRGDWIVALRQDTITAPGGGESFDRWVFEHPGAVIVLAVDDEERVACVRQYRHPVLGTHLELPAGLRDTDGEDPLETAKRELREEVELEASEWRQLFALLPSAGITSERHVFFLARGLTRRGRGDFALQHEEAAMEKLWVPVDEIVDAVLDGRVTEAPIAVAVLAYDALRRRDLL</sequence>
<dbReference type="Proteomes" id="UP000640489">
    <property type="component" value="Unassembled WGS sequence"/>
</dbReference>
<comment type="caution">
    <text evidence="4">The sequence shown here is derived from an EMBL/GenBank/DDBJ whole genome shotgun (WGS) entry which is preliminary data.</text>
</comment>
<feature type="domain" description="Nudix hydrolase" evidence="3">
    <location>
        <begin position="48"/>
        <end position="187"/>
    </location>
</feature>
<dbReference type="GO" id="GO:0019693">
    <property type="term" value="P:ribose phosphate metabolic process"/>
    <property type="evidence" value="ECO:0007669"/>
    <property type="project" value="TreeGrafter"/>
</dbReference>
<keyword evidence="2 4" id="KW-0378">Hydrolase</keyword>
<dbReference type="RefSeq" id="WP_194708268.1">
    <property type="nucleotide sequence ID" value="NZ_JADKPN010000013.1"/>
</dbReference>
<dbReference type="GO" id="GO:0016787">
    <property type="term" value="F:hydrolase activity"/>
    <property type="evidence" value="ECO:0007669"/>
    <property type="project" value="UniProtKB-KW"/>
</dbReference>
<evidence type="ECO:0000256" key="1">
    <source>
        <dbReference type="ARBA" id="ARBA00001946"/>
    </source>
</evidence>
<dbReference type="GO" id="GO:0005829">
    <property type="term" value="C:cytosol"/>
    <property type="evidence" value="ECO:0007669"/>
    <property type="project" value="TreeGrafter"/>
</dbReference>
<dbReference type="Pfam" id="PF00293">
    <property type="entry name" value="NUDIX"/>
    <property type="match status" value="1"/>
</dbReference>
<protein>
    <submittedName>
        <fullName evidence="4">NUDIX hydrolase</fullName>
    </submittedName>
</protein>
<evidence type="ECO:0000313" key="4">
    <source>
        <dbReference type="EMBL" id="MBF4765077.1"/>
    </source>
</evidence>
<name>A0A930VEH5_9ACTN</name>
<reference evidence="4" key="1">
    <citation type="submission" date="2020-11" db="EMBL/GenBank/DDBJ databases">
        <title>Nocardioides sp. nov., isolated from Soil of Cynanchum wilfordii Hemsley rhizosphere.</title>
        <authorList>
            <person name="Lee J.-S."/>
            <person name="Suh M.K."/>
            <person name="Kim J.-S."/>
        </authorList>
    </citation>
    <scope>NUCLEOTIDE SEQUENCE</scope>
    <source>
        <strain evidence="4">KCTC 19275</strain>
    </source>
</reference>
<evidence type="ECO:0000256" key="2">
    <source>
        <dbReference type="ARBA" id="ARBA00022801"/>
    </source>
</evidence>
<dbReference type="EMBL" id="JADKPN010000013">
    <property type="protein sequence ID" value="MBF4765077.1"/>
    <property type="molecule type" value="Genomic_DNA"/>
</dbReference>